<dbReference type="KEGG" id="teq:TEQUI_1145"/>
<name>A0A654KI52_TAYEM</name>
<sequence>MNLFRKFLLFLVPFLIVACQSPNQPGDTSTPTEQDSIVEVYHASNEPLDGFQSLKVNKKIRIYVSKFPVINRSYINQVQNIVDEKGNAYIRLGLTADGVAALSKTPQNLGYVTVVKGNLVSIDAFVQQSNLFVLVPDQETASSLSKIISSSTN</sequence>
<reference evidence="2 3" key="1">
    <citation type="journal article" date="2011" name="J. Bacteriol.">
        <title>Genome sequence of Taylorella equigenitalis MCE9, the causative agent of contagious equine metritis.</title>
        <authorList>
            <person name="Hebert L."/>
            <person name="Moumen B."/>
            <person name="Duquesne F."/>
            <person name="Breuil M.F."/>
            <person name="Laugier C."/>
            <person name="Batto J.M."/>
            <person name="Renault P."/>
            <person name="Petry S."/>
        </authorList>
    </citation>
    <scope>NUCLEOTIDE SEQUENCE [LARGE SCALE GENOMIC DNA]</scope>
    <source>
        <strain evidence="2 3">MCE9</strain>
    </source>
</reference>
<dbReference type="AlphaFoldDB" id="A0A654KI52"/>
<feature type="signal peptide" evidence="1">
    <location>
        <begin position="1"/>
        <end position="25"/>
    </location>
</feature>
<evidence type="ECO:0000313" key="2">
    <source>
        <dbReference type="EMBL" id="ADU92069.1"/>
    </source>
</evidence>
<dbReference type="PROSITE" id="PS51257">
    <property type="entry name" value="PROKAR_LIPOPROTEIN"/>
    <property type="match status" value="1"/>
</dbReference>
<accession>A0A654KI52</accession>
<organism evidence="2 3">
    <name type="scientific">Taylorella equigenitalis (strain MCE9)</name>
    <dbReference type="NCBI Taxonomy" id="937774"/>
    <lineage>
        <taxon>Bacteria</taxon>
        <taxon>Pseudomonadati</taxon>
        <taxon>Pseudomonadota</taxon>
        <taxon>Betaproteobacteria</taxon>
        <taxon>Burkholderiales</taxon>
        <taxon>Alcaligenaceae</taxon>
        <taxon>Taylorella</taxon>
    </lineage>
</organism>
<protein>
    <recommendedName>
        <fullName evidence="4">Lipoprotein</fullName>
    </recommendedName>
</protein>
<evidence type="ECO:0008006" key="4">
    <source>
        <dbReference type="Google" id="ProtNLM"/>
    </source>
</evidence>
<proteinExistence type="predicted"/>
<evidence type="ECO:0000256" key="1">
    <source>
        <dbReference type="SAM" id="SignalP"/>
    </source>
</evidence>
<evidence type="ECO:0000313" key="3">
    <source>
        <dbReference type="Proteomes" id="UP000007472"/>
    </source>
</evidence>
<gene>
    <name evidence="2" type="ordered locus">TEQUI_1145</name>
</gene>
<keyword evidence="1" id="KW-0732">Signal</keyword>
<feature type="chain" id="PRO_5025040475" description="Lipoprotein" evidence="1">
    <location>
        <begin position="26"/>
        <end position="153"/>
    </location>
</feature>
<dbReference type="Proteomes" id="UP000007472">
    <property type="component" value="Chromosome"/>
</dbReference>
<dbReference type="EMBL" id="CP002456">
    <property type="protein sequence ID" value="ADU92069.1"/>
    <property type="molecule type" value="Genomic_DNA"/>
</dbReference>